<sequence length="250" mass="27794">MARKRCRTSTPAVDKNGGMAHVLRFLPRQSLSSMAQCSRAWHALVHRYFCLMQEDLSGGLELSLAIRVVNTVDSERYPQGFVYQTSTASIGGVNLPPPLERHVPVEVFKHHRTGWSVRATTAIGSVDSFIGEYVGRIVRTATMDRTSRYIVSIREEDKGSGGMIWRTNVDARDVGNFMRFINHSCMPNARWDTYRSPTSFCPRIHVMSLRAIDAGEEITVDYGAAAGVGTTRCHCGTATCRGFLPFDSTL</sequence>
<proteinExistence type="predicted"/>
<dbReference type="GO" id="GO:0005694">
    <property type="term" value="C:chromosome"/>
    <property type="evidence" value="ECO:0007669"/>
    <property type="project" value="UniProtKB-SubCell"/>
</dbReference>
<dbReference type="EMBL" id="VJMI01016357">
    <property type="protein sequence ID" value="KAF0719803.1"/>
    <property type="molecule type" value="Genomic_DNA"/>
</dbReference>
<accession>A0A6A5A2A4</accession>
<protein>
    <recommendedName>
        <fullName evidence="12">SET domain-containing protein</fullName>
    </recommendedName>
</protein>
<keyword evidence="5" id="KW-0808">Transferase</keyword>
<dbReference type="GO" id="GO:0008168">
    <property type="term" value="F:methyltransferase activity"/>
    <property type="evidence" value="ECO:0007669"/>
    <property type="project" value="UniProtKB-KW"/>
</dbReference>
<dbReference type="Gene3D" id="2.170.270.10">
    <property type="entry name" value="SET domain"/>
    <property type="match status" value="1"/>
</dbReference>
<feature type="domain" description="SET" evidence="8">
    <location>
        <begin position="103"/>
        <end position="223"/>
    </location>
</feature>
<evidence type="ECO:0000256" key="4">
    <source>
        <dbReference type="ARBA" id="ARBA00022603"/>
    </source>
</evidence>
<evidence type="ECO:0000256" key="1">
    <source>
        <dbReference type="ARBA" id="ARBA00004123"/>
    </source>
</evidence>
<dbReference type="Pfam" id="PF00856">
    <property type="entry name" value="SET"/>
    <property type="match status" value="1"/>
</dbReference>
<dbReference type="InterPro" id="IPR003616">
    <property type="entry name" value="Post-SET_dom"/>
</dbReference>
<comment type="caution">
    <text evidence="10">The sequence shown here is derived from an EMBL/GenBank/DDBJ whole genome shotgun (WGS) entry which is preliminary data.</text>
</comment>
<evidence type="ECO:0000256" key="2">
    <source>
        <dbReference type="ARBA" id="ARBA00004286"/>
    </source>
</evidence>
<feature type="domain" description="Post-SET" evidence="9">
    <location>
        <begin position="229"/>
        <end position="245"/>
    </location>
</feature>
<dbReference type="InterPro" id="IPR001214">
    <property type="entry name" value="SET_dom"/>
</dbReference>
<dbReference type="PROSITE" id="PS50280">
    <property type="entry name" value="SET"/>
    <property type="match status" value="1"/>
</dbReference>
<evidence type="ECO:0000313" key="10">
    <source>
        <dbReference type="EMBL" id="KAF0719803.1"/>
    </source>
</evidence>
<name>A0A6A5A2A4_APHAT</name>
<evidence type="ECO:0000256" key="3">
    <source>
        <dbReference type="ARBA" id="ARBA00022454"/>
    </source>
</evidence>
<dbReference type="VEuPathDB" id="FungiDB:H257_11350"/>
<evidence type="ECO:0000256" key="6">
    <source>
        <dbReference type="ARBA" id="ARBA00022691"/>
    </source>
</evidence>
<dbReference type="PROSITE" id="PS50868">
    <property type="entry name" value="POST_SET"/>
    <property type="match status" value="1"/>
</dbReference>
<evidence type="ECO:0000313" key="11">
    <source>
        <dbReference type="Proteomes" id="UP000469452"/>
    </source>
</evidence>
<keyword evidence="3" id="KW-0158">Chromosome</keyword>
<dbReference type="Proteomes" id="UP000469452">
    <property type="component" value="Unassembled WGS sequence"/>
</dbReference>
<evidence type="ECO:0000259" key="8">
    <source>
        <dbReference type="PROSITE" id="PS50280"/>
    </source>
</evidence>
<dbReference type="InterPro" id="IPR046341">
    <property type="entry name" value="SET_dom_sf"/>
</dbReference>
<keyword evidence="4" id="KW-0489">Methyltransferase</keyword>
<keyword evidence="7" id="KW-0539">Nucleus</keyword>
<reference evidence="10 11" key="1">
    <citation type="submission" date="2019-06" db="EMBL/GenBank/DDBJ databases">
        <title>Genomics analysis of Aphanomyces spp. identifies a new class of oomycete effector associated with host adaptation.</title>
        <authorList>
            <person name="Gaulin E."/>
        </authorList>
    </citation>
    <scope>NUCLEOTIDE SEQUENCE [LARGE SCALE GENOMIC DNA]</scope>
    <source>
        <strain evidence="10 11">E</strain>
    </source>
</reference>
<dbReference type="PANTHER" id="PTHR22884">
    <property type="entry name" value="SET DOMAIN PROTEINS"/>
    <property type="match status" value="1"/>
</dbReference>
<dbReference type="GO" id="GO:0005634">
    <property type="term" value="C:nucleus"/>
    <property type="evidence" value="ECO:0007669"/>
    <property type="project" value="UniProtKB-SubCell"/>
</dbReference>
<dbReference type="GO" id="GO:0032259">
    <property type="term" value="P:methylation"/>
    <property type="evidence" value="ECO:0007669"/>
    <property type="project" value="UniProtKB-KW"/>
</dbReference>
<evidence type="ECO:0000256" key="5">
    <source>
        <dbReference type="ARBA" id="ARBA00022679"/>
    </source>
</evidence>
<comment type="subcellular location">
    <subcellularLocation>
        <location evidence="2">Chromosome</location>
    </subcellularLocation>
    <subcellularLocation>
        <location evidence="1">Nucleus</location>
    </subcellularLocation>
</comment>
<dbReference type="AlphaFoldDB" id="A0A6A5A2A4"/>
<evidence type="ECO:0000259" key="9">
    <source>
        <dbReference type="PROSITE" id="PS50868"/>
    </source>
</evidence>
<gene>
    <name evidence="10" type="ORF">AaE_010406</name>
</gene>
<dbReference type="CDD" id="cd09917">
    <property type="entry name" value="F-box_SF"/>
    <property type="match status" value="1"/>
</dbReference>
<dbReference type="InterPro" id="IPR050777">
    <property type="entry name" value="SET2_Histone-Lys_MeTrsfase"/>
</dbReference>
<evidence type="ECO:0008006" key="12">
    <source>
        <dbReference type="Google" id="ProtNLM"/>
    </source>
</evidence>
<organism evidence="10 11">
    <name type="scientific">Aphanomyces astaci</name>
    <name type="common">Crayfish plague agent</name>
    <dbReference type="NCBI Taxonomy" id="112090"/>
    <lineage>
        <taxon>Eukaryota</taxon>
        <taxon>Sar</taxon>
        <taxon>Stramenopiles</taxon>
        <taxon>Oomycota</taxon>
        <taxon>Saprolegniomycetes</taxon>
        <taxon>Saprolegniales</taxon>
        <taxon>Verrucalvaceae</taxon>
        <taxon>Aphanomyces</taxon>
    </lineage>
</organism>
<dbReference type="SUPFAM" id="SSF82199">
    <property type="entry name" value="SET domain"/>
    <property type="match status" value="1"/>
</dbReference>
<dbReference type="SMART" id="SM00317">
    <property type="entry name" value="SET"/>
    <property type="match status" value="1"/>
</dbReference>
<keyword evidence="6" id="KW-0949">S-adenosyl-L-methionine</keyword>
<evidence type="ECO:0000256" key="7">
    <source>
        <dbReference type="ARBA" id="ARBA00023242"/>
    </source>
</evidence>